<dbReference type="PRINTS" id="PR01436">
    <property type="entry name" value="NADHDHGNASE2"/>
</dbReference>
<protein>
    <recommendedName>
        <fullName evidence="5 18">NADH-ubiquinone oxidoreductase chain 2</fullName>
        <ecNumber evidence="4 18">7.1.1.2</ecNumber>
    </recommendedName>
</protein>
<proteinExistence type="inferred from homology"/>
<keyword evidence="16 18" id="KW-0472">Membrane</keyword>
<keyword evidence="9 18" id="KW-0999">Mitochondrion inner membrane</keyword>
<accession>A0A343C3V9</accession>
<dbReference type="PANTHER" id="PTHR46552">
    <property type="entry name" value="NADH-UBIQUINONE OXIDOREDUCTASE CHAIN 2"/>
    <property type="match status" value="1"/>
</dbReference>
<keyword evidence="10 18" id="KW-1278">Translocase</keyword>
<evidence type="ECO:0000256" key="12">
    <source>
        <dbReference type="ARBA" id="ARBA00022989"/>
    </source>
</evidence>
<evidence type="ECO:0000256" key="11">
    <source>
        <dbReference type="ARBA" id="ARBA00022982"/>
    </source>
</evidence>
<keyword evidence="12 18" id="KW-1133">Transmembrane helix</keyword>
<evidence type="ECO:0000256" key="18">
    <source>
        <dbReference type="RuleBase" id="RU003403"/>
    </source>
</evidence>
<evidence type="ECO:0000313" key="21">
    <source>
        <dbReference type="EMBL" id="ARH54702.1"/>
    </source>
</evidence>
<dbReference type="InterPro" id="IPR050175">
    <property type="entry name" value="Complex_I_Subunit_2"/>
</dbReference>
<keyword evidence="6" id="KW-0813">Transport</keyword>
<gene>
    <name evidence="21" type="primary">nad2</name>
</gene>
<organism evidence="21">
    <name type="scientific">Romualdius bifoveolatus</name>
    <dbReference type="NCBI Taxonomy" id="1342232"/>
    <lineage>
        <taxon>Eukaryota</taxon>
        <taxon>Metazoa</taxon>
        <taxon>Ecdysozoa</taxon>
        <taxon>Arthropoda</taxon>
        <taxon>Hexapoda</taxon>
        <taxon>Insecta</taxon>
        <taxon>Pterygota</taxon>
        <taxon>Neoptera</taxon>
        <taxon>Endopterygota</taxon>
        <taxon>Coleoptera</taxon>
        <taxon>Polyphaga</taxon>
        <taxon>Cucujiformia</taxon>
        <taxon>Curculionidae</taxon>
        <taxon>Entiminae</taxon>
        <taxon>Trachyphloeini</taxon>
        <taxon>Romualdius</taxon>
    </lineage>
</organism>
<evidence type="ECO:0000256" key="8">
    <source>
        <dbReference type="ARBA" id="ARBA00022692"/>
    </source>
</evidence>
<keyword evidence="14 18" id="KW-0830">Ubiquinone</keyword>
<evidence type="ECO:0000256" key="2">
    <source>
        <dbReference type="ARBA" id="ARBA00004448"/>
    </source>
</evidence>
<feature type="transmembrane region" description="Helical" evidence="18">
    <location>
        <begin position="51"/>
        <end position="73"/>
    </location>
</feature>
<geneLocation type="mitochondrion" evidence="21"/>
<feature type="transmembrane region" description="Helical" evidence="18">
    <location>
        <begin position="267"/>
        <end position="285"/>
    </location>
</feature>
<evidence type="ECO:0000256" key="19">
    <source>
        <dbReference type="SAM" id="SignalP"/>
    </source>
</evidence>
<comment type="subcellular location">
    <subcellularLocation>
        <location evidence="2 18">Mitochondrion inner membrane</location>
        <topology evidence="2 18">Multi-pass membrane protein</topology>
    </subcellularLocation>
</comment>
<feature type="chain" id="PRO_5016831410" description="NADH-ubiquinone oxidoreductase chain 2" evidence="19">
    <location>
        <begin position="18"/>
        <end position="332"/>
    </location>
</feature>
<dbReference type="EC" id="7.1.1.2" evidence="4 18"/>
<evidence type="ECO:0000256" key="6">
    <source>
        <dbReference type="ARBA" id="ARBA00022448"/>
    </source>
</evidence>
<evidence type="ECO:0000256" key="5">
    <source>
        <dbReference type="ARBA" id="ARBA00021008"/>
    </source>
</evidence>
<evidence type="ECO:0000256" key="10">
    <source>
        <dbReference type="ARBA" id="ARBA00022967"/>
    </source>
</evidence>
<evidence type="ECO:0000256" key="3">
    <source>
        <dbReference type="ARBA" id="ARBA00007012"/>
    </source>
</evidence>
<dbReference type="InterPro" id="IPR003917">
    <property type="entry name" value="NADH_UbQ_OxRdtase_chain2"/>
</dbReference>
<comment type="function">
    <text evidence="18">Core subunit of the mitochondrial membrane respiratory chain NADH dehydrogenase (Complex I) which catalyzes electron transfer from NADH through the respiratory chain, using ubiquinone as an electron acceptor. Essential for the catalytic activity and assembly of complex I.</text>
</comment>
<evidence type="ECO:0000256" key="14">
    <source>
        <dbReference type="ARBA" id="ARBA00023075"/>
    </source>
</evidence>
<keyword evidence="7 18" id="KW-0679">Respiratory chain</keyword>
<dbReference type="GO" id="GO:0005743">
    <property type="term" value="C:mitochondrial inner membrane"/>
    <property type="evidence" value="ECO:0007669"/>
    <property type="project" value="UniProtKB-SubCell"/>
</dbReference>
<evidence type="ECO:0000256" key="16">
    <source>
        <dbReference type="ARBA" id="ARBA00023136"/>
    </source>
</evidence>
<keyword evidence="11 18" id="KW-0249">Electron transport</keyword>
<name>A0A343C3V9_9CUCU</name>
<feature type="transmembrane region" description="Helical" evidence="18">
    <location>
        <begin position="231"/>
        <end position="252"/>
    </location>
</feature>
<dbReference type="AlphaFoldDB" id="A0A343C3V9"/>
<evidence type="ECO:0000256" key="7">
    <source>
        <dbReference type="ARBA" id="ARBA00022660"/>
    </source>
</evidence>
<comment type="catalytic activity">
    <reaction evidence="17 18">
        <text>a ubiquinone + NADH + 5 H(+)(in) = a ubiquinol + NAD(+) + 4 H(+)(out)</text>
        <dbReference type="Rhea" id="RHEA:29091"/>
        <dbReference type="Rhea" id="RHEA-COMP:9565"/>
        <dbReference type="Rhea" id="RHEA-COMP:9566"/>
        <dbReference type="ChEBI" id="CHEBI:15378"/>
        <dbReference type="ChEBI" id="CHEBI:16389"/>
        <dbReference type="ChEBI" id="CHEBI:17976"/>
        <dbReference type="ChEBI" id="CHEBI:57540"/>
        <dbReference type="ChEBI" id="CHEBI:57945"/>
        <dbReference type="EC" id="7.1.1.2"/>
    </reaction>
</comment>
<keyword evidence="13 18" id="KW-0520">NAD</keyword>
<sequence length="332" mass="38512">MLFFISLVMSSLLAISAHSWLSAWISLEINLLSIIPLLKNPKNKFFSESTIKYFIVQTVGSSLLLFSLMTFLIQENSFIKQMNTVDIMLVSSALLLKMGAAPFHFWLPEMMSGLSWMNSFIIMTWQKLAPMILISYLTEKYLLFFSIIIIISSMISGLQGMNQVCLRKILAYSSINHTGWMMSTLLNSVNIFNYYFFIYCIINMNIIFILKKYNIFFLSQMSSIFNHKKKIKFLFMLNFMSLGGLPPFLGFLPKWLAINNMIENNHFTLAAMLIIFTLITLYFYLRMTFSSFTVYSEESLIIPFNKINYFHFLSNLFSLTGLITCSFMDSIL</sequence>
<evidence type="ECO:0000256" key="15">
    <source>
        <dbReference type="ARBA" id="ARBA00023128"/>
    </source>
</evidence>
<dbReference type="InterPro" id="IPR001750">
    <property type="entry name" value="ND/Mrp_TM"/>
</dbReference>
<evidence type="ECO:0000259" key="20">
    <source>
        <dbReference type="Pfam" id="PF00361"/>
    </source>
</evidence>
<dbReference type="PANTHER" id="PTHR46552:SF1">
    <property type="entry name" value="NADH-UBIQUINONE OXIDOREDUCTASE CHAIN 2"/>
    <property type="match status" value="1"/>
</dbReference>
<evidence type="ECO:0000256" key="13">
    <source>
        <dbReference type="ARBA" id="ARBA00023027"/>
    </source>
</evidence>
<keyword evidence="15 18" id="KW-0496">Mitochondrion</keyword>
<dbReference type="Pfam" id="PF00361">
    <property type="entry name" value="Proton_antipo_M"/>
    <property type="match status" value="1"/>
</dbReference>
<feature type="signal peptide" evidence="19">
    <location>
        <begin position="1"/>
        <end position="17"/>
    </location>
</feature>
<dbReference type="GO" id="GO:0006120">
    <property type="term" value="P:mitochondrial electron transport, NADH to ubiquinone"/>
    <property type="evidence" value="ECO:0007669"/>
    <property type="project" value="InterPro"/>
</dbReference>
<dbReference type="EMBL" id="KX087356">
    <property type="protein sequence ID" value="ARH54702.1"/>
    <property type="molecule type" value="Genomic_DNA"/>
</dbReference>
<evidence type="ECO:0000256" key="1">
    <source>
        <dbReference type="ARBA" id="ARBA00003257"/>
    </source>
</evidence>
<feature type="domain" description="NADH:quinone oxidoreductase/Mrp antiporter transmembrane" evidence="20">
    <location>
        <begin position="17"/>
        <end position="280"/>
    </location>
</feature>
<dbReference type="GO" id="GO:0008137">
    <property type="term" value="F:NADH dehydrogenase (ubiquinone) activity"/>
    <property type="evidence" value="ECO:0007669"/>
    <property type="project" value="UniProtKB-EC"/>
</dbReference>
<evidence type="ECO:0000256" key="17">
    <source>
        <dbReference type="ARBA" id="ARBA00049551"/>
    </source>
</evidence>
<keyword evidence="19" id="KW-0732">Signal</keyword>
<evidence type="ECO:0000256" key="9">
    <source>
        <dbReference type="ARBA" id="ARBA00022792"/>
    </source>
</evidence>
<comment type="function">
    <text evidence="1">Core subunit of the mitochondrial membrane respiratory chain NADH dehydrogenase (Complex I) that is believed to belong to the minimal assembly required for catalysis. Complex I functions in the transfer of electrons from NADH to the respiratory chain. The immediate electron acceptor for the enzyme is believed to be ubiquinone.</text>
</comment>
<feature type="transmembrane region" description="Helical" evidence="18">
    <location>
        <begin position="85"/>
        <end position="107"/>
    </location>
</feature>
<reference evidence="21" key="1">
    <citation type="submission" date="2016-04" db="EMBL/GenBank/DDBJ databases">
        <title>Mitochondria of beetle species.</title>
        <authorList>
            <person name="Hunter A."/>
            <person name="Moriniere J."/>
            <person name="Tang P."/>
            <person name="Linard B."/>
            <person name="Crampton-Platt A."/>
            <person name="Vogler A.P."/>
        </authorList>
    </citation>
    <scope>NUCLEOTIDE SEQUENCE</scope>
</reference>
<keyword evidence="8 18" id="KW-0812">Transmembrane</keyword>
<feature type="transmembrane region" description="Helical" evidence="18">
    <location>
        <begin position="191"/>
        <end position="210"/>
    </location>
</feature>
<evidence type="ECO:0000256" key="4">
    <source>
        <dbReference type="ARBA" id="ARBA00012944"/>
    </source>
</evidence>
<comment type="similarity">
    <text evidence="3 18">Belongs to the complex I subunit 2 family.</text>
</comment>